<dbReference type="PANTHER" id="PTHR30213:SF0">
    <property type="entry name" value="UPF0761 MEMBRANE PROTEIN YIHY"/>
    <property type="match status" value="1"/>
</dbReference>
<dbReference type="InterPro" id="IPR017039">
    <property type="entry name" value="Virul_fac_BrkB"/>
</dbReference>
<keyword evidence="4 6" id="KW-1133">Transmembrane helix</keyword>
<feature type="transmembrane region" description="Helical" evidence="6">
    <location>
        <begin position="208"/>
        <end position="226"/>
    </location>
</feature>
<feature type="transmembrane region" description="Helical" evidence="6">
    <location>
        <begin position="161"/>
        <end position="188"/>
    </location>
</feature>
<dbReference type="AlphaFoldDB" id="A0A1H7PNU4"/>
<dbReference type="Proteomes" id="UP000199421">
    <property type="component" value="Unassembled WGS sequence"/>
</dbReference>
<dbReference type="EMBL" id="FOAF01000002">
    <property type="protein sequence ID" value="SEL37442.1"/>
    <property type="molecule type" value="Genomic_DNA"/>
</dbReference>
<dbReference type="Pfam" id="PF03631">
    <property type="entry name" value="Virul_fac_BrkB"/>
    <property type="match status" value="1"/>
</dbReference>
<organism evidence="7 8">
    <name type="scientific">Olivibacter domesticus</name>
    <name type="common">Pseudosphingobacterium domesticum</name>
    <dbReference type="NCBI Taxonomy" id="407022"/>
    <lineage>
        <taxon>Bacteria</taxon>
        <taxon>Pseudomonadati</taxon>
        <taxon>Bacteroidota</taxon>
        <taxon>Sphingobacteriia</taxon>
        <taxon>Sphingobacteriales</taxon>
        <taxon>Sphingobacteriaceae</taxon>
        <taxon>Olivibacter</taxon>
    </lineage>
</organism>
<evidence type="ECO:0000256" key="3">
    <source>
        <dbReference type="ARBA" id="ARBA00022692"/>
    </source>
</evidence>
<proteinExistence type="predicted"/>
<dbReference type="STRING" id="407022.SAMN05661044_02306"/>
<feature type="transmembrane region" description="Helical" evidence="6">
    <location>
        <begin position="54"/>
        <end position="79"/>
    </location>
</feature>
<evidence type="ECO:0000313" key="8">
    <source>
        <dbReference type="Proteomes" id="UP000199421"/>
    </source>
</evidence>
<dbReference type="GO" id="GO:0005886">
    <property type="term" value="C:plasma membrane"/>
    <property type="evidence" value="ECO:0007669"/>
    <property type="project" value="UniProtKB-SubCell"/>
</dbReference>
<evidence type="ECO:0000256" key="4">
    <source>
        <dbReference type="ARBA" id="ARBA00022989"/>
    </source>
</evidence>
<evidence type="ECO:0000313" key="7">
    <source>
        <dbReference type="EMBL" id="SEL37442.1"/>
    </source>
</evidence>
<evidence type="ECO:0000256" key="5">
    <source>
        <dbReference type="ARBA" id="ARBA00023136"/>
    </source>
</evidence>
<dbReference type="RefSeq" id="WP_093324171.1">
    <property type="nucleotide sequence ID" value="NZ_FOAF01000002.1"/>
</dbReference>
<feature type="transmembrane region" description="Helical" evidence="6">
    <location>
        <begin position="273"/>
        <end position="295"/>
    </location>
</feature>
<comment type="subcellular location">
    <subcellularLocation>
        <location evidence="1">Cell membrane</location>
        <topology evidence="1">Multi-pass membrane protein</topology>
    </subcellularLocation>
</comment>
<accession>A0A1H7PNU4</accession>
<sequence length="335" mass="38466">MNWLHRKLLALKPYYLFIEWTKIIVLPGFGKLPLYTVALFFFQEIARESLLNKASSLAYSFMLAIFPGIIFLFTLIPYIKVFVDDFQEQLLNFMQMILPENAYTTIESTLLDIVTNQNSRLLSFGFFMAMIFATNGIHSLMRAFNKSSLVLESRTFIKQRLVALALAIMIIIALTVGMGIITFTSFIINHIKNNLAITNSFWTWLIDVTRWVIMLGIYFITLSMLYKYGPSSSKKWSFFSPGSTLATVLAALTFWGFAFYINNFNTYNKLYGSIGTLIVIMIWLYLNSLILLIGFELNASIALSKQSIKIVKPRFNSFKNNTLKEDVFQNKANPK</sequence>
<dbReference type="PANTHER" id="PTHR30213">
    <property type="entry name" value="INNER MEMBRANE PROTEIN YHJD"/>
    <property type="match status" value="1"/>
</dbReference>
<gene>
    <name evidence="7" type="ORF">SAMN05661044_02306</name>
</gene>
<evidence type="ECO:0000256" key="1">
    <source>
        <dbReference type="ARBA" id="ARBA00004651"/>
    </source>
</evidence>
<evidence type="ECO:0000256" key="2">
    <source>
        <dbReference type="ARBA" id="ARBA00022475"/>
    </source>
</evidence>
<dbReference type="NCBIfam" id="TIGR00765">
    <property type="entry name" value="yihY_not_rbn"/>
    <property type="match status" value="1"/>
</dbReference>
<keyword evidence="8" id="KW-1185">Reference proteome</keyword>
<feature type="transmembrane region" description="Helical" evidence="6">
    <location>
        <begin position="20"/>
        <end position="42"/>
    </location>
</feature>
<reference evidence="8" key="1">
    <citation type="submission" date="2016-10" db="EMBL/GenBank/DDBJ databases">
        <authorList>
            <person name="Varghese N."/>
            <person name="Submissions S."/>
        </authorList>
    </citation>
    <scope>NUCLEOTIDE SEQUENCE [LARGE SCALE GENOMIC DNA]</scope>
    <source>
        <strain evidence="8">DSM 18733</strain>
    </source>
</reference>
<name>A0A1H7PNU4_OLID1</name>
<keyword evidence="2" id="KW-1003">Cell membrane</keyword>
<dbReference type="PIRSF" id="PIRSF035875">
    <property type="entry name" value="RNase_BN"/>
    <property type="match status" value="1"/>
</dbReference>
<keyword evidence="5 6" id="KW-0472">Membrane</keyword>
<dbReference type="OrthoDB" id="977385at2"/>
<feature type="transmembrane region" description="Helical" evidence="6">
    <location>
        <begin position="238"/>
        <end position="261"/>
    </location>
</feature>
<keyword evidence="3 6" id="KW-0812">Transmembrane</keyword>
<evidence type="ECO:0000256" key="6">
    <source>
        <dbReference type="SAM" id="Phobius"/>
    </source>
</evidence>
<protein>
    <submittedName>
        <fullName evidence="7">Membrane protein</fullName>
    </submittedName>
</protein>
<feature type="transmembrane region" description="Helical" evidence="6">
    <location>
        <begin position="121"/>
        <end position="140"/>
    </location>
</feature>